<evidence type="ECO:0000256" key="3">
    <source>
        <dbReference type="ARBA" id="ARBA00023136"/>
    </source>
</evidence>
<evidence type="ECO:0000256" key="2">
    <source>
        <dbReference type="ARBA" id="ARBA00022989"/>
    </source>
</evidence>
<dbReference type="RefSeq" id="WP_199462774.1">
    <property type="nucleotide sequence ID" value="NZ_JAEMUH010000009.1"/>
</dbReference>
<feature type="transmembrane region" description="Helical" evidence="4">
    <location>
        <begin position="77"/>
        <end position="95"/>
    </location>
</feature>
<organism evidence="5 6">
    <name type="scientific">Marinomonas ostreistagni</name>
    <dbReference type="NCBI Taxonomy" id="359209"/>
    <lineage>
        <taxon>Bacteria</taxon>
        <taxon>Pseudomonadati</taxon>
        <taxon>Pseudomonadota</taxon>
        <taxon>Gammaproteobacteria</taxon>
        <taxon>Oceanospirillales</taxon>
        <taxon>Oceanospirillaceae</taxon>
        <taxon>Marinomonas</taxon>
    </lineage>
</organism>
<comment type="caution">
    <text evidence="5">The sequence shown here is derived from an EMBL/GenBank/DDBJ whole genome shotgun (WGS) entry which is preliminary data.</text>
</comment>
<protein>
    <submittedName>
        <fullName evidence="5">MFS transporter</fullName>
    </submittedName>
</protein>
<dbReference type="Gene3D" id="1.20.1250.20">
    <property type="entry name" value="MFS general substrate transporter like domains"/>
    <property type="match status" value="2"/>
</dbReference>
<sequence length="400" mass="43199">MPTYIRRDTLLLLSFIMLLALCLRGPVVGIAPLIERIEHDLSLTSSASGLLTTLPLLSFAFFAPVATWLARRWQIETALLIGAVCILIGMVLRSLGMLPSLYLGVFLIGAGIAVGNVLLPILLKRDFAQHIIQLTALYVLMMNVGGALMTGSAMPIALFSEQHLSALGEGWSLSLASQILLVLVPVVLWFWLPKSPSNAAQAPTTTLPINLWRSPLAWLITLFIALDSVINYIVNAWLPTIYMDQGIAPVTAGVYHSYVQVGGALPGLLLPLLQRVLKSNRQLSATACVCTLIGLFGIAEFTAWAAYWSLLFGFGITLGFVIGIALISLRTDSIKQAAALSGMAQLVGYTLAAMGPVAMGGLHDWLGQWHTGLYALIVLCLIWSILGWYASKPNAHCHQE</sequence>
<feature type="transmembrane region" description="Helical" evidence="4">
    <location>
        <begin position="135"/>
        <end position="159"/>
    </location>
</feature>
<feature type="transmembrane region" description="Helical" evidence="4">
    <location>
        <begin position="339"/>
        <end position="359"/>
    </location>
</feature>
<dbReference type="InterPro" id="IPR036259">
    <property type="entry name" value="MFS_trans_sf"/>
</dbReference>
<dbReference type="SUPFAM" id="SSF103473">
    <property type="entry name" value="MFS general substrate transporter"/>
    <property type="match status" value="1"/>
</dbReference>
<feature type="transmembrane region" description="Helical" evidence="4">
    <location>
        <begin position="101"/>
        <end position="123"/>
    </location>
</feature>
<keyword evidence="1 4" id="KW-0812">Transmembrane</keyword>
<dbReference type="Pfam" id="PF07690">
    <property type="entry name" value="MFS_1"/>
    <property type="match status" value="1"/>
</dbReference>
<evidence type="ECO:0000256" key="4">
    <source>
        <dbReference type="SAM" id="Phobius"/>
    </source>
</evidence>
<dbReference type="InterPro" id="IPR011701">
    <property type="entry name" value="MFS"/>
</dbReference>
<feature type="transmembrane region" description="Helical" evidence="4">
    <location>
        <begin position="216"/>
        <end position="234"/>
    </location>
</feature>
<feature type="transmembrane region" description="Helical" evidence="4">
    <location>
        <begin position="305"/>
        <end position="327"/>
    </location>
</feature>
<name>A0ABS0ZC02_9GAMM</name>
<evidence type="ECO:0000313" key="6">
    <source>
        <dbReference type="Proteomes" id="UP000598488"/>
    </source>
</evidence>
<dbReference type="EMBL" id="JAEMUH010000009">
    <property type="protein sequence ID" value="MBJ7551186.1"/>
    <property type="molecule type" value="Genomic_DNA"/>
</dbReference>
<reference evidence="5 6" key="1">
    <citation type="submission" date="2020-12" db="EMBL/GenBank/DDBJ databases">
        <title>Comparative genome analysis of fungal antagonists Marinomonas ostreistagni 398 and M. spartinae 468.</title>
        <authorList>
            <person name="Fields J.L."/>
            <person name="Mavrodi O.V."/>
            <person name="Biber P.D."/>
            <person name="Indest K.J."/>
            <person name="Mavrodi D.V."/>
        </authorList>
    </citation>
    <scope>NUCLEOTIDE SEQUENCE [LARGE SCALE GENOMIC DNA]</scope>
    <source>
        <strain evidence="5 6">USM7</strain>
    </source>
</reference>
<feature type="transmembrane region" description="Helical" evidence="4">
    <location>
        <begin position="371"/>
        <end position="390"/>
    </location>
</feature>
<proteinExistence type="predicted"/>
<feature type="transmembrane region" description="Helical" evidence="4">
    <location>
        <begin position="282"/>
        <end position="299"/>
    </location>
</feature>
<dbReference type="InterPro" id="IPR052524">
    <property type="entry name" value="MFS_Cyanate_Porter"/>
</dbReference>
<evidence type="ECO:0000313" key="5">
    <source>
        <dbReference type="EMBL" id="MBJ7551186.1"/>
    </source>
</evidence>
<dbReference type="Proteomes" id="UP000598488">
    <property type="component" value="Unassembled WGS sequence"/>
</dbReference>
<keyword evidence="3 4" id="KW-0472">Membrane</keyword>
<feature type="transmembrane region" description="Helical" evidence="4">
    <location>
        <begin position="48"/>
        <end position="70"/>
    </location>
</feature>
<evidence type="ECO:0000256" key="1">
    <source>
        <dbReference type="ARBA" id="ARBA00022692"/>
    </source>
</evidence>
<feature type="transmembrane region" description="Helical" evidence="4">
    <location>
        <begin position="254"/>
        <end position="273"/>
    </location>
</feature>
<keyword evidence="2 4" id="KW-1133">Transmembrane helix</keyword>
<dbReference type="PANTHER" id="PTHR23523">
    <property type="match status" value="1"/>
</dbReference>
<accession>A0ABS0ZC02</accession>
<dbReference type="PANTHER" id="PTHR23523:SF2">
    <property type="entry name" value="2-NITROIMIDAZOLE TRANSPORTER"/>
    <property type="match status" value="1"/>
</dbReference>
<feature type="transmembrane region" description="Helical" evidence="4">
    <location>
        <begin position="171"/>
        <end position="192"/>
    </location>
</feature>
<gene>
    <name evidence="5" type="ORF">JHD44_10870</name>
</gene>
<keyword evidence="6" id="KW-1185">Reference proteome</keyword>